<dbReference type="STRING" id="1860122.A9404_07855"/>
<dbReference type="RefSeq" id="WP_066099904.1">
    <property type="nucleotide sequence ID" value="NZ_CP016027.1"/>
</dbReference>
<dbReference type="Proteomes" id="UP000078596">
    <property type="component" value="Chromosome"/>
</dbReference>
<dbReference type="InterPro" id="IPR021634">
    <property type="entry name" value="DUF3240"/>
</dbReference>
<evidence type="ECO:0000313" key="2">
    <source>
        <dbReference type="Proteomes" id="UP000078596"/>
    </source>
</evidence>
<protein>
    <recommendedName>
        <fullName evidence="3">DUF3240 domain-containing protein</fullName>
    </recommendedName>
</protein>
<dbReference type="KEGG" id="haz:A9404_07855"/>
<evidence type="ECO:0000313" key="1">
    <source>
        <dbReference type="EMBL" id="ANJ67308.1"/>
    </source>
</evidence>
<dbReference type="EMBL" id="CP016027">
    <property type="protein sequence ID" value="ANJ67308.1"/>
    <property type="molecule type" value="Genomic_DNA"/>
</dbReference>
<sequence>MTPNAVRLDLISPRELEADLTDWLTEHQPEAPLLVTHVNGHNDASRPMTIAEQVAGTLPLIRLSLTTNEETARRLLASLATDYAGSGVRWSMWPVETGRV</sequence>
<keyword evidence="2" id="KW-1185">Reference proteome</keyword>
<dbReference type="Gene3D" id="3.30.70.120">
    <property type="match status" value="1"/>
</dbReference>
<name>A0A191ZHI1_9GAMM</name>
<dbReference type="OrthoDB" id="8537254at2"/>
<reference evidence="1 2" key="1">
    <citation type="submission" date="2016-06" db="EMBL/GenBank/DDBJ databases">
        <title>Insight into the functional genes involving in sulfur oxidation in Pearl River water.</title>
        <authorList>
            <person name="Luo J."/>
            <person name="Tan X."/>
            <person name="Lin W."/>
        </authorList>
    </citation>
    <scope>NUCLEOTIDE SEQUENCE [LARGE SCALE GENOMIC DNA]</scope>
    <source>
        <strain evidence="1 2">LS2</strain>
    </source>
</reference>
<dbReference type="Pfam" id="PF11582">
    <property type="entry name" value="DUF3240"/>
    <property type="match status" value="1"/>
</dbReference>
<gene>
    <name evidence="1" type="ORF">A9404_07855</name>
</gene>
<dbReference type="InterPro" id="IPR015867">
    <property type="entry name" value="N-reg_PII/ATP_PRibTrfase_C"/>
</dbReference>
<dbReference type="AlphaFoldDB" id="A0A191ZHI1"/>
<organism evidence="1 2">
    <name type="scientific">Halothiobacillus diazotrophicus</name>
    <dbReference type="NCBI Taxonomy" id="1860122"/>
    <lineage>
        <taxon>Bacteria</taxon>
        <taxon>Pseudomonadati</taxon>
        <taxon>Pseudomonadota</taxon>
        <taxon>Gammaproteobacteria</taxon>
        <taxon>Chromatiales</taxon>
        <taxon>Halothiobacillaceae</taxon>
        <taxon>Halothiobacillus</taxon>
    </lineage>
</organism>
<accession>A0A191ZHI1</accession>
<evidence type="ECO:0008006" key="3">
    <source>
        <dbReference type="Google" id="ProtNLM"/>
    </source>
</evidence>
<proteinExistence type="predicted"/>